<dbReference type="GO" id="GO:0000981">
    <property type="term" value="F:DNA-binding transcription factor activity, RNA polymerase II-specific"/>
    <property type="evidence" value="ECO:0007669"/>
    <property type="project" value="InterPro"/>
</dbReference>
<dbReference type="InterPro" id="IPR050613">
    <property type="entry name" value="Sec_Metabolite_Reg"/>
</dbReference>
<dbReference type="AlphaFoldDB" id="A0AA38VJ47"/>
<gene>
    <name evidence="6" type="ORF">NKR23_g5644</name>
</gene>
<accession>A0AA38VJ47</accession>
<evidence type="ECO:0000313" key="6">
    <source>
        <dbReference type="EMBL" id="KAJ9145090.1"/>
    </source>
</evidence>
<feature type="region of interest" description="Disordered" evidence="4">
    <location>
        <begin position="122"/>
        <end position="159"/>
    </location>
</feature>
<dbReference type="GO" id="GO:0003677">
    <property type="term" value="F:DNA binding"/>
    <property type="evidence" value="ECO:0007669"/>
    <property type="project" value="InterPro"/>
</dbReference>
<dbReference type="Pfam" id="PF00172">
    <property type="entry name" value="Zn_clus"/>
    <property type="match status" value="1"/>
</dbReference>
<feature type="compositionally biased region" description="Polar residues" evidence="4">
    <location>
        <begin position="677"/>
        <end position="698"/>
    </location>
</feature>
<dbReference type="CDD" id="cd00067">
    <property type="entry name" value="GAL4"/>
    <property type="match status" value="1"/>
</dbReference>
<dbReference type="InterPro" id="IPR007219">
    <property type="entry name" value="XnlR_reg_dom"/>
</dbReference>
<feature type="region of interest" description="Disordered" evidence="4">
    <location>
        <begin position="656"/>
        <end position="709"/>
    </location>
</feature>
<dbReference type="CDD" id="cd12148">
    <property type="entry name" value="fungal_TF_MHR"/>
    <property type="match status" value="1"/>
</dbReference>
<evidence type="ECO:0000259" key="5">
    <source>
        <dbReference type="PROSITE" id="PS50048"/>
    </source>
</evidence>
<organism evidence="6 7">
    <name type="scientific">Pleurostoma richardsiae</name>
    <dbReference type="NCBI Taxonomy" id="41990"/>
    <lineage>
        <taxon>Eukaryota</taxon>
        <taxon>Fungi</taxon>
        <taxon>Dikarya</taxon>
        <taxon>Ascomycota</taxon>
        <taxon>Pezizomycotina</taxon>
        <taxon>Sordariomycetes</taxon>
        <taxon>Sordariomycetidae</taxon>
        <taxon>Calosphaeriales</taxon>
        <taxon>Pleurostomataceae</taxon>
        <taxon>Pleurostoma</taxon>
    </lineage>
</organism>
<evidence type="ECO:0000256" key="4">
    <source>
        <dbReference type="SAM" id="MobiDB-lite"/>
    </source>
</evidence>
<dbReference type="InterPro" id="IPR036864">
    <property type="entry name" value="Zn2-C6_fun-type_DNA-bd_sf"/>
</dbReference>
<comment type="subcellular location">
    <subcellularLocation>
        <location evidence="1">Nucleus</location>
    </subcellularLocation>
</comment>
<dbReference type="PROSITE" id="PS50048">
    <property type="entry name" value="ZN2_CY6_FUNGAL_2"/>
    <property type="match status" value="1"/>
</dbReference>
<sequence>MSAHRTSEGQQYQWNCLNCKQRKIRCDRRYPCSGCVRAGRQCVFPALGRPIRRPDRLRPAGHNAHDKAAKRSELMTRIRRLEDMVDMLNTEVEIGATGARNRPATAGNPDEATGRMQIRGEHQALQSQDNRTTDSPAADSLRRPRLSRQRSAIDSESREHGLMLAEDQGSLYLGDRFWAKFQRDVKLLRDRFGDLDIEDADDDSTTYEPSISLSPRDDSSLLHACPFVFGNMGLGLSTPNLEDLRPLPSQMLFIWQTFVHNVDPFAKVLHTPTVAKLIQESGGDFGNCPDSMEPLLFSIALGAVISLPPDEVRTKFRADKEELVARFRYGTELALARADFISTTKLHVVQALMIYLLVIRPGEPTRYMWALVGLLVRIAVSVGLHRDGSNFPSMTPFEAEIRRRMWWQVCFLDVFLGDLQGIEMSVVEDQFDTHLPANIEDEDMSPDMKEVPPPRSGVTSVTVTLVRSEVWRLSKTLKTTVSRLCSRPAEPGLGAEEAAKIVSQYRERVFERHLGPCGNPPHPLELFIRPSVTLFMRRIELIVNHASDSYLSPSAKCVPLAEDRPFALSLDILERTYVVQHSDSGTPWSWQFRGFVQWLPLAIVLSRLWMVEEWDADAENAWRVVVKSLRIVPSAVQQEPLWPPLCKLVKGAQRHRQQRIESQSDNRPSQLARDSLPESSGQGTDNANGTDNVPSASPVQEGWNEERMSTQQFPCSILSSVTKADELAFQPEPPLSAPADPTLNFQTPNPIETPEWLPGVSNGDAMTGVNGFGGIDGSDPLTAIDWEDWSEMIRTDGQSMLWGRGAF</sequence>
<comment type="caution">
    <text evidence="6">The sequence shown here is derived from an EMBL/GenBank/DDBJ whole genome shotgun (WGS) entry which is preliminary data.</text>
</comment>
<dbReference type="EMBL" id="JANBVO010000015">
    <property type="protein sequence ID" value="KAJ9145090.1"/>
    <property type="molecule type" value="Genomic_DNA"/>
</dbReference>
<dbReference type="GO" id="GO:0005634">
    <property type="term" value="C:nucleus"/>
    <property type="evidence" value="ECO:0007669"/>
    <property type="project" value="UniProtKB-SubCell"/>
</dbReference>
<dbReference type="PANTHER" id="PTHR31001:SF50">
    <property type="entry name" value="ZN(II)2CYS6 TRANSCRIPTION FACTOR (EUROFUNG)"/>
    <property type="match status" value="1"/>
</dbReference>
<proteinExistence type="predicted"/>
<feature type="region of interest" description="Disordered" evidence="4">
    <location>
        <begin position="52"/>
        <end position="71"/>
    </location>
</feature>
<feature type="compositionally biased region" description="Polar residues" evidence="4">
    <location>
        <begin position="124"/>
        <end position="135"/>
    </location>
</feature>
<dbReference type="GO" id="GO:0008270">
    <property type="term" value="F:zinc ion binding"/>
    <property type="evidence" value="ECO:0007669"/>
    <property type="project" value="InterPro"/>
</dbReference>
<dbReference type="SMART" id="SM00906">
    <property type="entry name" value="Fungal_trans"/>
    <property type="match status" value="1"/>
</dbReference>
<dbReference type="Proteomes" id="UP001174694">
    <property type="component" value="Unassembled WGS sequence"/>
</dbReference>
<dbReference type="Gene3D" id="4.10.240.10">
    <property type="entry name" value="Zn(2)-C6 fungal-type DNA-binding domain"/>
    <property type="match status" value="1"/>
</dbReference>
<keyword evidence="2" id="KW-0479">Metal-binding</keyword>
<dbReference type="Pfam" id="PF04082">
    <property type="entry name" value="Fungal_trans"/>
    <property type="match status" value="1"/>
</dbReference>
<dbReference type="SUPFAM" id="SSF57701">
    <property type="entry name" value="Zn2/Cys6 DNA-binding domain"/>
    <property type="match status" value="1"/>
</dbReference>
<evidence type="ECO:0000256" key="2">
    <source>
        <dbReference type="ARBA" id="ARBA00022723"/>
    </source>
</evidence>
<dbReference type="SMART" id="SM00066">
    <property type="entry name" value="GAL4"/>
    <property type="match status" value="1"/>
</dbReference>
<dbReference type="GO" id="GO:0006351">
    <property type="term" value="P:DNA-templated transcription"/>
    <property type="evidence" value="ECO:0007669"/>
    <property type="project" value="InterPro"/>
</dbReference>
<name>A0AA38VJ47_9PEZI</name>
<evidence type="ECO:0000313" key="7">
    <source>
        <dbReference type="Proteomes" id="UP001174694"/>
    </source>
</evidence>
<feature type="domain" description="Zn(2)-C6 fungal-type" evidence="5">
    <location>
        <begin position="15"/>
        <end position="44"/>
    </location>
</feature>
<protein>
    <submittedName>
        <fullName evidence="6">Fungal specific transcription factor domain-containing protein</fullName>
    </submittedName>
</protein>
<dbReference type="InterPro" id="IPR001138">
    <property type="entry name" value="Zn2Cys6_DnaBD"/>
</dbReference>
<keyword evidence="7" id="KW-1185">Reference proteome</keyword>
<evidence type="ECO:0000256" key="3">
    <source>
        <dbReference type="ARBA" id="ARBA00023242"/>
    </source>
</evidence>
<reference evidence="6" key="1">
    <citation type="submission" date="2022-07" db="EMBL/GenBank/DDBJ databases">
        <title>Fungi with potential for degradation of polypropylene.</title>
        <authorList>
            <person name="Gostincar C."/>
        </authorList>
    </citation>
    <scope>NUCLEOTIDE SEQUENCE</scope>
    <source>
        <strain evidence="6">EXF-13308</strain>
    </source>
</reference>
<evidence type="ECO:0000256" key="1">
    <source>
        <dbReference type="ARBA" id="ARBA00004123"/>
    </source>
</evidence>
<keyword evidence="3" id="KW-0539">Nucleus</keyword>
<dbReference type="PANTHER" id="PTHR31001">
    <property type="entry name" value="UNCHARACTERIZED TRANSCRIPTIONAL REGULATORY PROTEIN"/>
    <property type="match status" value="1"/>
</dbReference>